<accession>A0A1G6LAD8</accession>
<keyword evidence="2" id="KW-1185">Reference proteome</keyword>
<dbReference type="InterPro" id="IPR025544">
    <property type="entry name" value="YhzD"/>
</dbReference>
<dbReference type="EMBL" id="FMZA01000007">
    <property type="protein sequence ID" value="SDC40362.1"/>
    <property type="molecule type" value="Genomic_DNA"/>
</dbReference>
<dbReference type="RefSeq" id="WP_091568141.1">
    <property type="nucleotide sequence ID" value="NZ_FMZA01000007.1"/>
</dbReference>
<dbReference type="AlphaFoldDB" id="A0A1G6LAD8"/>
<proteinExistence type="predicted"/>
<name>A0A1G6LAD8_9BACL</name>
<dbReference type="Proteomes" id="UP000199387">
    <property type="component" value="Unassembled WGS sequence"/>
</dbReference>
<sequence length="67" mass="7623">MYHLTVYDQDGSKLYDEPIEATDDSAAKEKGHAILRENDVQEHPFRIVHTSGRLVEFLSHKGKKAKA</sequence>
<reference evidence="1 2" key="1">
    <citation type="submission" date="2016-10" db="EMBL/GenBank/DDBJ databases">
        <authorList>
            <person name="de Groot N.N."/>
        </authorList>
    </citation>
    <scope>NUCLEOTIDE SEQUENCE [LARGE SCALE GENOMIC DNA]</scope>
    <source>
        <strain evidence="1 2">DSM 45514</strain>
    </source>
</reference>
<organism evidence="1 2">
    <name type="scientific">Melghirimyces thermohalophilus</name>
    <dbReference type="NCBI Taxonomy" id="1236220"/>
    <lineage>
        <taxon>Bacteria</taxon>
        <taxon>Bacillati</taxon>
        <taxon>Bacillota</taxon>
        <taxon>Bacilli</taxon>
        <taxon>Bacillales</taxon>
        <taxon>Thermoactinomycetaceae</taxon>
        <taxon>Melghirimyces</taxon>
    </lineage>
</organism>
<dbReference type="Pfam" id="PF14120">
    <property type="entry name" value="YhzD"/>
    <property type="match status" value="1"/>
</dbReference>
<evidence type="ECO:0000313" key="2">
    <source>
        <dbReference type="Proteomes" id="UP000199387"/>
    </source>
</evidence>
<gene>
    <name evidence="1" type="ORF">SAMN04488112_107141</name>
</gene>
<protein>
    <submittedName>
        <fullName evidence="1">YhzD-like protein</fullName>
    </submittedName>
</protein>
<evidence type="ECO:0000313" key="1">
    <source>
        <dbReference type="EMBL" id="SDC40362.1"/>
    </source>
</evidence>